<evidence type="ECO:0000313" key="1">
    <source>
        <dbReference type="EMBL" id="KAF5658915.1"/>
    </source>
</evidence>
<evidence type="ECO:0000313" key="2">
    <source>
        <dbReference type="Proteomes" id="UP000572754"/>
    </source>
</evidence>
<reference evidence="2" key="1">
    <citation type="journal article" date="2020" name="BMC Genomics">
        <title>Correction to: Identification and distribution of gene clusters required for synthesis of sphingolipid metabolism inhibitors in diverse species of the filamentous fungus Fusarium.</title>
        <authorList>
            <person name="Kim H.S."/>
            <person name="Lohmar J.M."/>
            <person name="Busman M."/>
            <person name="Brown D.W."/>
            <person name="Naumann T.A."/>
            <person name="Divon H.H."/>
            <person name="Lysoe E."/>
            <person name="Uhlig S."/>
            <person name="Proctor R.H."/>
        </authorList>
    </citation>
    <scope>NUCLEOTIDE SEQUENCE [LARGE SCALE GENOMIC DNA]</scope>
    <source>
        <strain evidence="2">NRRL 25331</strain>
    </source>
</reference>
<accession>A0A8H5SS77</accession>
<comment type="caution">
    <text evidence="1">The sequence shown here is derived from an EMBL/GenBank/DDBJ whole genome shotgun (WGS) entry which is preliminary data.</text>
</comment>
<dbReference type="EMBL" id="JAAQPE010000563">
    <property type="protein sequence ID" value="KAF5658915.1"/>
    <property type="molecule type" value="Genomic_DNA"/>
</dbReference>
<dbReference type="Proteomes" id="UP000572754">
    <property type="component" value="Unassembled WGS sequence"/>
</dbReference>
<proteinExistence type="predicted"/>
<gene>
    <name evidence="1" type="ORF">FCIRC_12684</name>
</gene>
<reference evidence="1 2" key="2">
    <citation type="submission" date="2020-05" db="EMBL/GenBank/DDBJ databases">
        <title>Identification and distribution of gene clusters putatively required for synthesis of sphingolipid metabolism inhibitors in phylogenetically diverse species of the filamentous fungus Fusarium.</title>
        <authorList>
            <person name="Kim H.-S."/>
            <person name="Busman M."/>
            <person name="Brown D.W."/>
            <person name="Divon H."/>
            <person name="Uhlig S."/>
            <person name="Proctor R.H."/>
        </authorList>
    </citation>
    <scope>NUCLEOTIDE SEQUENCE [LARGE SCALE GENOMIC DNA]</scope>
    <source>
        <strain evidence="1 2">NRRL 25331</strain>
    </source>
</reference>
<protein>
    <submittedName>
        <fullName evidence="1">F-box domain-containing protein</fullName>
    </submittedName>
</protein>
<sequence length="119" mass="13286">MALWASLQPEIRRIVFQAALSQSPVLRASVLAAVCRDWQDFFERSTFNDLALASGDLYAFSSVIKRNAARLGYIRTLRLRINLMQYSIPFNQSEPDIKANTNPSDDASLVDHGGLVLLS</sequence>
<keyword evidence="2" id="KW-1185">Reference proteome</keyword>
<dbReference type="AlphaFoldDB" id="A0A8H5SS77"/>
<organism evidence="1 2">
    <name type="scientific">Fusarium circinatum</name>
    <name type="common">Pitch canker fungus</name>
    <name type="synonym">Gibberella circinata</name>
    <dbReference type="NCBI Taxonomy" id="48490"/>
    <lineage>
        <taxon>Eukaryota</taxon>
        <taxon>Fungi</taxon>
        <taxon>Dikarya</taxon>
        <taxon>Ascomycota</taxon>
        <taxon>Pezizomycotina</taxon>
        <taxon>Sordariomycetes</taxon>
        <taxon>Hypocreomycetidae</taxon>
        <taxon>Hypocreales</taxon>
        <taxon>Nectriaceae</taxon>
        <taxon>Fusarium</taxon>
        <taxon>Fusarium fujikuroi species complex</taxon>
    </lineage>
</organism>
<name>A0A8H5SS77_FUSCI</name>